<dbReference type="NCBIfam" id="TIGR02937">
    <property type="entry name" value="sigma70-ECF"/>
    <property type="match status" value="1"/>
</dbReference>
<dbReference type="SUPFAM" id="SSF88659">
    <property type="entry name" value="Sigma3 and sigma4 domains of RNA polymerase sigma factors"/>
    <property type="match status" value="1"/>
</dbReference>
<gene>
    <name evidence="7" type="ORF">COT91_01210</name>
</gene>
<evidence type="ECO:0000256" key="4">
    <source>
        <dbReference type="ARBA" id="ARBA00023163"/>
    </source>
</evidence>
<accession>A0A2H0VEH7</accession>
<dbReference type="Gene3D" id="1.10.1740.10">
    <property type="match status" value="1"/>
</dbReference>
<evidence type="ECO:0000259" key="6">
    <source>
        <dbReference type="Pfam" id="PF08281"/>
    </source>
</evidence>
<dbReference type="SUPFAM" id="SSF88946">
    <property type="entry name" value="Sigma2 domain of RNA polymerase sigma factors"/>
    <property type="match status" value="1"/>
</dbReference>
<protein>
    <recommendedName>
        <fullName evidence="9">RNA polymerase sigma factor</fullName>
    </recommendedName>
</protein>
<comment type="similarity">
    <text evidence="1">Belongs to the sigma-70 factor family. ECF subfamily.</text>
</comment>
<evidence type="ECO:0000256" key="3">
    <source>
        <dbReference type="ARBA" id="ARBA00023082"/>
    </source>
</evidence>
<evidence type="ECO:0000313" key="7">
    <source>
        <dbReference type="EMBL" id="PIR97491.1"/>
    </source>
</evidence>
<dbReference type="Pfam" id="PF04542">
    <property type="entry name" value="Sigma70_r2"/>
    <property type="match status" value="1"/>
</dbReference>
<evidence type="ECO:0000256" key="1">
    <source>
        <dbReference type="ARBA" id="ARBA00010641"/>
    </source>
</evidence>
<dbReference type="InterPro" id="IPR007627">
    <property type="entry name" value="RNA_pol_sigma70_r2"/>
</dbReference>
<dbReference type="InterPro" id="IPR013324">
    <property type="entry name" value="RNA_pol_sigma_r3/r4-like"/>
</dbReference>
<dbReference type="PANTHER" id="PTHR43133:SF51">
    <property type="entry name" value="RNA POLYMERASE SIGMA FACTOR"/>
    <property type="match status" value="1"/>
</dbReference>
<dbReference type="Pfam" id="PF08281">
    <property type="entry name" value="Sigma70_r4_2"/>
    <property type="match status" value="1"/>
</dbReference>
<dbReference type="InterPro" id="IPR014284">
    <property type="entry name" value="RNA_pol_sigma-70_dom"/>
</dbReference>
<comment type="caution">
    <text evidence="7">The sequence shown here is derived from an EMBL/GenBank/DDBJ whole genome shotgun (WGS) entry which is preliminary data.</text>
</comment>
<feature type="domain" description="RNA polymerase sigma factor 70 region 4 type 2" evidence="6">
    <location>
        <begin position="125"/>
        <end position="175"/>
    </location>
</feature>
<dbReference type="GO" id="GO:0016987">
    <property type="term" value="F:sigma factor activity"/>
    <property type="evidence" value="ECO:0007669"/>
    <property type="project" value="UniProtKB-KW"/>
</dbReference>
<dbReference type="CDD" id="cd06171">
    <property type="entry name" value="Sigma70_r4"/>
    <property type="match status" value="1"/>
</dbReference>
<proteinExistence type="inferred from homology"/>
<evidence type="ECO:0000259" key="5">
    <source>
        <dbReference type="Pfam" id="PF04542"/>
    </source>
</evidence>
<sequence>MILNLKAQSDEVIAKLVQTGDRESFGLLVERYEQKMKRYVRRFLFNEQEDITQEIFIKAYSNIQSFDTSRKFSPWLYRIAHNELINQIKKRGKEQVSYFDFDTVFPHLKAKETADSDILQNQDKELIGKLLPKLDPKYREPLLLYYFEDLDYKEVAEIMRIPVSTVGVRIKRAKEILKKHIIESETKYE</sequence>
<dbReference type="PANTHER" id="PTHR43133">
    <property type="entry name" value="RNA POLYMERASE ECF-TYPE SIGMA FACTO"/>
    <property type="match status" value="1"/>
</dbReference>
<dbReference type="InterPro" id="IPR036388">
    <property type="entry name" value="WH-like_DNA-bd_sf"/>
</dbReference>
<feature type="domain" description="RNA polymerase sigma-70 region 2" evidence="5">
    <location>
        <begin position="28"/>
        <end position="93"/>
    </location>
</feature>
<keyword evidence="2" id="KW-0805">Transcription regulation</keyword>
<organism evidence="7 8">
    <name type="scientific">Candidatus Doudnabacteria bacterium CG10_big_fil_rev_8_21_14_0_10_41_10</name>
    <dbReference type="NCBI Taxonomy" id="1974551"/>
    <lineage>
        <taxon>Bacteria</taxon>
        <taxon>Candidatus Doudnaibacteriota</taxon>
    </lineage>
</organism>
<dbReference type="AlphaFoldDB" id="A0A2H0VEH7"/>
<dbReference type="GO" id="GO:0006352">
    <property type="term" value="P:DNA-templated transcription initiation"/>
    <property type="evidence" value="ECO:0007669"/>
    <property type="project" value="InterPro"/>
</dbReference>
<dbReference type="GO" id="GO:0003677">
    <property type="term" value="F:DNA binding"/>
    <property type="evidence" value="ECO:0007669"/>
    <property type="project" value="InterPro"/>
</dbReference>
<evidence type="ECO:0008006" key="9">
    <source>
        <dbReference type="Google" id="ProtNLM"/>
    </source>
</evidence>
<reference evidence="8" key="1">
    <citation type="submission" date="2017-09" db="EMBL/GenBank/DDBJ databases">
        <title>Depth-based differentiation of microbial function through sediment-hosted aquifers and enrichment of novel symbionts in the deep terrestrial subsurface.</title>
        <authorList>
            <person name="Probst A.J."/>
            <person name="Ladd B."/>
            <person name="Jarett J.K."/>
            <person name="Geller-Mcgrath D.E."/>
            <person name="Sieber C.M.K."/>
            <person name="Emerson J.B."/>
            <person name="Anantharaman K."/>
            <person name="Thomas B.C."/>
            <person name="Malmstrom R."/>
            <person name="Stieglmeier M."/>
            <person name="Klingl A."/>
            <person name="Woyke T."/>
            <person name="Ryan C.M."/>
            <person name="Banfield J.F."/>
        </authorList>
    </citation>
    <scope>NUCLEOTIDE SEQUENCE [LARGE SCALE GENOMIC DNA]</scope>
</reference>
<keyword evidence="3" id="KW-0731">Sigma factor</keyword>
<dbReference type="InterPro" id="IPR013325">
    <property type="entry name" value="RNA_pol_sigma_r2"/>
</dbReference>
<dbReference type="InterPro" id="IPR013249">
    <property type="entry name" value="RNA_pol_sigma70_r4_t2"/>
</dbReference>
<evidence type="ECO:0000256" key="2">
    <source>
        <dbReference type="ARBA" id="ARBA00023015"/>
    </source>
</evidence>
<dbReference type="InterPro" id="IPR039425">
    <property type="entry name" value="RNA_pol_sigma-70-like"/>
</dbReference>
<keyword evidence="4" id="KW-0804">Transcription</keyword>
<dbReference type="Proteomes" id="UP000230557">
    <property type="component" value="Unassembled WGS sequence"/>
</dbReference>
<evidence type="ECO:0000313" key="8">
    <source>
        <dbReference type="Proteomes" id="UP000230557"/>
    </source>
</evidence>
<dbReference type="EMBL" id="PFAJ01000015">
    <property type="protein sequence ID" value="PIR97491.1"/>
    <property type="molecule type" value="Genomic_DNA"/>
</dbReference>
<name>A0A2H0VEH7_9BACT</name>
<dbReference type="Gene3D" id="1.10.10.10">
    <property type="entry name" value="Winged helix-like DNA-binding domain superfamily/Winged helix DNA-binding domain"/>
    <property type="match status" value="1"/>
</dbReference>